<dbReference type="InterPro" id="IPR024654">
    <property type="entry name" value="Calcineurin-like_PHP_lpxH"/>
</dbReference>
<evidence type="ECO:0000259" key="2">
    <source>
        <dbReference type="Pfam" id="PF12850"/>
    </source>
</evidence>
<dbReference type="Pfam" id="PF12850">
    <property type="entry name" value="Metallophos_2"/>
    <property type="match status" value="1"/>
</dbReference>
<proteinExistence type="inferred from homology"/>
<dbReference type="PANTHER" id="PTHR42850:SF2">
    <property type="entry name" value="BLL5683 PROTEIN"/>
    <property type="match status" value="1"/>
</dbReference>
<evidence type="ECO:0000313" key="3">
    <source>
        <dbReference type="EMBL" id="MBE6421127.1"/>
    </source>
</evidence>
<evidence type="ECO:0000313" key="4">
    <source>
        <dbReference type="Proteomes" id="UP000725649"/>
    </source>
</evidence>
<dbReference type="GO" id="GO:0005737">
    <property type="term" value="C:cytoplasm"/>
    <property type="evidence" value="ECO:0007669"/>
    <property type="project" value="TreeGrafter"/>
</dbReference>
<dbReference type="InterPro" id="IPR029052">
    <property type="entry name" value="Metallo-depent_PP-like"/>
</dbReference>
<dbReference type="InterPro" id="IPR011152">
    <property type="entry name" value="Pesterase_MJ0912"/>
</dbReference>
<comment type="similarity">
    <text evidence="1">Belongs to the metallophosphoesterase superfamily. YfcE family.</text>
</comment>
<dbReference type="Proteomes" id="UP000725649">
    <property type="component" value="Unassembled WGS sequence"/>
</dbReference>
<dbReference type="PIRSF" id="PIRSF000883">
    <property type="entry name" value="Pesterase_MJ0912"/>
    <property type="match status" value="1"/>
</dbReference>
<name>A0A928DR39_9BACT</name>
<dbReference type="InterPro" id="IPR050126">
    <property type="entry name" value="Ap4A_hydrolase"/>
</dbReference>
<feature type="domain" description="Calcineurin-like phosphoesterase" evidence="2">
    <location>
        <begin position="1"/>
        <end position="209"/>
    </location>
</feature>
<reference evidence="3" key="1">
    <citation type="submission" date="2019-04" db="EMBL/GenBank/DDBJ databases">
        <title>Evolution of Biomass-Degrading Anaerobic Consortia Revealed by Metagenomics.</title>
        <authorList>
            <person name="Peng X."/>
        </authorList>
    </citation>
    <scope>NUCLEOTIDE SEQUENCE</scope>
    <source>
        <strain evidence="3">SIG66</strain>
    </source>
</reference>
<organism evidence="3 4">
    <name type="scientific">Candidatus Avelusimicrobium gallicola</name>
    <dbReference type="NCBI Taxonomy" id="2562704"/>
    <lineage>
        <taxon>Bacteria</taxon>
        <taxon>Pseudomonadati</taxon>
        <taxon>Elusimicrobiota</taxon>
        <taxon>Elusimicrobia</taxon>
        <taxon>Elusimicrobiales</taxon>
        <taxon>Elusimicrobiaceae</taxon>
        <taxon>Candidatus Avelusimicrobium</taxon>
    </lineage>
</organism>
<accession>A0A928DR39</accession>
<dbReference type="Gene3D" id="3.60.21.10">
    <property type="match status" value="1"/>
</dbReference>
<dbReference type="AlphaFoldDB" id="A0A928DR39"/>
<dbReference type="GO" id="GO:0016791">
    <property type="term" value="F:phosphatase activity"/>
    <property type="evidence" value="ECO:0007669"/>
    <property type="project" value="TreeGrafter"/>
</dbReference>
<evidence type="ECO:0000256" key="1">
    <source>
        <dbReference type="ARBA" id="ARBA00008950"/>
    </source>
</evidence>
<dbReference type="EMBL" id="SUVG01000003">
    <property type="protein sequence ID" value="MBE6421127.1"/>
    <property type="molecule type" value="Genomic_DNA"/>
</dbReference>
<protein>
    <submittedName>
        <fullName evidence="3">Metallophosphoesterase family protein</fullName>
    </submittedName>
</protein>
<gene>
    <name evidence="3" type="ORF">E7027_03195</name>
</gene>
<dbReference type="CDD" id="cd00838">
    <property type="entry name" value="MPP_superfamily"/>
    <property type="match status" value="1"/>
</dbReference>
<sequence length="245" mass="27734">MKVGVFSDVHGNLEALEACLKRLKQEGAQSYIFCGDLIGYGPDPEKCVRKVMNLPLIGCVMGNHDAVFAQPEIEGFFNHDAQQALALTKSQLSEKTIRFLTGLPSIQQKPGYAVVHGTPKDPIKEYFSSCSQFRTTYDLWQGQVCFVGHIHLPFYMKGNEKGCSIYLNKRTDATVRLHEKNRYIINPGAVGKPRDNDSRASFGIWDTEEKTFRFLRHEYDFKPTQEKMADLKFPSFLIDSLSLGL</sequence>
<dbReference type="PANTHER" id="PTHR42850">
    <property type="entry name" value="METALLOPHOSPHOESTERASE"/>
    <property type="match status" value="1"/>
</dbReference>
<comment type="caution">
    <text evidence="3">The sequence shown here is derived from an EMBL/GenBank/DDBJ whole genome shotgun (WGS) entry which is preliminary data.</text>
</comment>
<dbReference type="SUPFAM" id="SSF56300">
    <property type="entry name" value="Metallo-dependent phosphatases"/>
    <property type="match status" value="1"/>
</dbReference>